<dbReference type="GO" id="GO:0016887">
    <property type="term" value="F:ATP hydrolysis activity"/>
    <property type="evidence" value="ECO:0007669"/>
    <property type="project" value="InterPro"/>
</dbReference>
<feature type="transmembrane region" description="Helical" evidence="23">
    <location>
        <begin position="154"/>
        <end position="171"/>
    </location>
</feature>
<keyword evidence="5" id="KW-1003">Cell membrane</keyword>
<feature type="compositionally biased region" description="Low complexity" evidence="24">
    <location>
        <begin position="1506"/>
        <end position="1517"/>
    </location>
</feature>
<feature type="binding site" evidence="21">
    <location>
        <position position="867"/>
    </location>
    <ligand>
        <name>ATP</name>
        <dbReference type="ChEBI" id="CHEBI:30616"/>
    </ligand>
</feature>
<comment type="catalytic activity">
    <reaction evidence="18">
        <text>a 1,2-diacyl-sn-glycero-3-phospho-L-serine(out) + ATP + H2O = a 1,2-diacyl-sn-glycero-3-phospho-L-serine(in) + ADP + phosphate + H(+)</text>
        <dbReference type="Rhea" id="RHEA:38567"/>
        <dbReference type="ChEBI" id="CHEBI:15377"/>
        <dbReference type="ChEBI" id="CHEBI:15378"/>
        <dbReference type="ChEBI" id="CHEBI:30616"/>
        <dbReference type="ChEBI" id="CHEBI:43474"/>
        <dbReference type="ChEBI" id="CHEBI:57262"/>
        <dbReference type="ChEBI" id="CHEBI:456216"/>
    </reaction>
    <physiologicalReaction direction="left-to-right" evidence="18">
        <dbReference type="Rhea" id="RHEA:38568"/>
    </physiologicalReaction>
</comment>
<comment type="catalytic activity">
    <reaction evidence="17">
        <text>a beta-D-glucosyl-(1&lt;-&gt;1')-N-acylsphing-4-enine(out) + ATP + H2O = a beta-D-glucosyl-(1&lt;-&gt;1')-N-acylsphing-4-enine(in) + ADP + phosphate + H(+)</text>
        <dbReference type="Rhea" id="RHEA:66036"/>
        <dbReference type="ChEBI" id="CHEBI:15377"/>
        <dbReference type="ChEBI" id="CHEBI:15378"/>
        <dbReference type="ChEBI" id="CHEBI:22801"/>
        <dbReference type="ChEBI" id="CHEBI:30616"/>
        <dbReference type="ChEBI" id="CHEBI:43474"/>
        <dbReference type="ChEBI" id="CHEBI:456216"/>
    </reaction>
    <physiologicalReaction direction="left-to-right" evidence="17">
        <dbReference type="Rhea" id="RHEA:66037"/>
    </physiologicalReaction>
</comment>
<keyword evidence="8 21" id="KW-0547">Nucleotide-binding</keyword>
<dbReference type="InterPro" id="IPR036412">
    <property type="entry name" value="HAD-like_sf"/>
</dbReference>
<dbReference type="PRINTS" id="PR00119">
    <property type="entry name" value="CATATPASE"/>
</dbReference>
<dbReference type="InterPro" id="IPR023214">
    <property type="entry name" value="HAD_sf"/>
</dbReference>
<comment type="subcellular location">
    <subcellularLocation>
        <location evidence="2">Cell membrane</location>
        <topology evidence="2">Multi-pass membrane protein</topology>
    </subcellularLocation>
    <subcellularLocation>
        <location evidence="23">Membrane</location>
        <topology evidence="23">Multi-pass membrane protein</topology>
    </subcellularLocation>
</comment>
<feature type="binding site" evidence="22">
    <location>
        <position position="1091"/>
    </location>
    <ligand>
        <name>Mg(2+)</name>
        <dbReference type="ChEBI" id="CHEBI:18420"/>
    </ligand>
</feature>
<feature type="binding site" evidence="21">
    <location>
        <position position="1090"/>
    </location>
    <ligand>
        <name>ATP</name>
        <dbReference type="ChEBI" id="CHEBI:30616"/>
    </ligand>
</feature>
<feature type="binding site" evidence="22">
    <location>
        <position position="636"/>
    </location>
    <ligand>
        <name>Mg(2+)</name>
        <dbReference type="ChEBI" id="CHEBI:18420"/>
    </ligand>
</feature>
<dbReference type="OrthoDB" id="377733at2759"/>
<dbReference type="InterPro" id="IPR006539">
    <property type="entry name" value="P-type_ATPase_IV"/>
</dbReference>
<comment type="caution">
    <text evidence="27">The sequence shown here is derived from an EMBL/GenBank/DDBJ whole genome shotgun (WGS) entry which is preliminary data.</text>
</comment>
<dbReference type="Pfam" id="PF16209">
    <property type="entry name" value="PhoLip_ATPase_N"/>
    <property type="match status" value="1"/>
</dbReference>
<feature type="binding site" evidence="21">
    <location>
        <position position="832"/>
    </location>
    <ligand>
        <name>ATP</name>
        <dbReference type="ChEBI" id="CHEBI:30616"/>
    </ligand>
</feature>
<evidence type="ECO:0000256" key="5">
    <source>
        <dbReference type="ARBA" id="ARBA00022475"/>
    </source>
</evidence>
<evidence type="ECO:0000256" key="22">
    <source>
        <dbReference type="PIRSR" id="PIRSR606539-3"/>
    </source>
</evidence>
<dbReference type="EC" id="7.6.2.1" evidence="23"/>
<evidence type="ECO:0000256" key="1">
    <source>
        <dbReference type="ARBA" id="ARBA00001946"/>
    </source>
</evidence>
<evidence type="ECO:0000256" key="17">
    <source>
        <dbReference type="ARBA" id="ARBA00050913"/>
    </source>
</evidence>
<keyword evidence="4" id="KW-0813">Transport</keyword>
<evidence type="ECO:0000256" key="6">
    <source>
        <dbReference type="ARBA" id="ARBA00022692"/>
    </source>
</evidence>
<feature type="transmembrane region" description="Helical" evidence="23">
    <location>
        <begin position="518"/>
        <end position="543"/>
    </location>
</feature>
<accession>A0A423X3F5</accession>
<comment type="catalytic activity">
    <reaction evidence="16">
        <text>a 1,2-diacyl-sn-glycero-3-phosphoethanolamine(out) + ATP + H2O = a 1,2-diacyl-sn-glycero-3-phosphoethanolamine(in) + ADP + phosphate + H(+)</text>
        <dbReference type="Rhea" id="RHEA:66132"/>
        <dbReference type="ChEBI" id="CHEBI:15377"/>
        <dbReference type="ChEBI" id="CHEBI:15378"/>
        <dbReference type="ChEBI" id="CHEBI:30616"/>
        <dbReference type="ChEBI" id="CHEBI:43474"/>
        <dbReference type="ChEBI" id="CHEBI:64612"/>
        <dbReference type="ChEBI" id="CHEBI:456216"/>
    </reaction>
    <physiologicalReaction direction="left-to-right" evidence="16">
        <dbReference type="Rhea" id="RHEA:66133"/>
    </physiologicalReaction>
</comment>
<keyword evidence="7 22" id="KW-0479">Metal-binding</keyword>
<dbReference type="SFLD" id="SFLDF00027">
    <property type="entry name" value="p-type_atpase"/>
    <property type="match status" value="1"/>
</dbReference>
<dbReference type="InterPro" id="IPR032631">
    <property type="entry name" value="P-type_ATPase_N"/>
</dbReference>
<feature type="compositionally biased region" description="Low complexity" evidence="24">
    <location>
        <begin position="72"/>
        <end position="82"/>
    </location>
</feature>
<evidence type="ECO:0000259" key="25">
    <source>
        <dbReference type="Pfam" id="PF16209"/>
    </source>
</evidence>
<feature type="compositionally biased region" description="Basic and acidic residues" evidence="24">
    <location>
        <begin position="272"/>
        <end position="282"/>
    </location>
</feature>
<dbReference type="Gene3D" id="2.70.150.10">
    <property type="entry name" value="Calcium-transporting ATPase, cytoplasmic transduction domain A"/>
    <property type="match status" value="1"/>
</dbReference>
<dbReference type="EMBL" id="LKEA01000003">
    <property type="protein sequence ID" value="ROW10328.1"/>
    <property type="molecule type" value="Genomic_DNA"/>
</dbReference>
<feature type="binding site" evidence="21">
    <location>
        <position position="948"/>
    </location>
    <ligand>
        <name>ATP</name>
        <dbReference type="ChEBI" id="CHEBI:30616"/>
    </ligand>
</feature>
<feature type="binding site" evidence="21">
    <location>
        <position position="636"/>
    </location>
    <ligand>
        <name>ATP</name>
        <dbReference type="ChEBI" id="CHEBI:30616"/>
    </ligand>
</feature>
<dbReference type="PANTHER" id="PTHR24092:SF180">
    <property type="entry name" value="PHOSPHOLIPID-TRANSPORTING ATPASE DNF1-RELATED"/>
    <property type="match status" value="1"/>
</dbReference>
<name>A0A423X3F5_9PEZI</name>
<dbReference type="InterPro" id="IPR001757">
    <property type="entry name" value="P_typ_ATPase"/>
</dbReference>
<evidence type="ECO:0000256" key="11">
    <source>
        <dbReference type="ARBA" id="ARBA00022967"/>
    </source>
</evidence>
<dbReference type="SUPFAM" id="SSF56784">
    <property type="entry name" value="HAD-like"/>
    <property type="match status" value="1"/>
</dbReference>
<dbReference type="GO" id="GO:1990531">
    <property type="term" value="C:phospholipid-translocating ATPase complex"/>
    <property type="evidence" value="ECO:0007669"/>
    <property type="project" value="UniProtKB-ARBA"/>
</dbReference>
<feature type="transmembrane region" description="Helical" evidence="23">
    <location>
        <begin position="1227"/>
        <end position="1246"/>
    </location>
</feature>
<dbReference type="GO" id="GO:0140351">
    <property type="term" value="F:glycosylceramide flippase activity"/>
    <property type="evidence" value="ECO:0007669"/>
    <property type="project" value="UniProtKB-ARBA"/>
</dbReference>
<feature type="transmembrane region" description="Helical" evidence="23">
    <location>
        <begin position="563"/>
        <end position="586"/>
    </location>
</feature>
<feature type="compositionally biased region" description="Basic and acidic residues" evidence="24">
    <location>
        <begin position="25"/>
        <end position="35"/>
    </location>
</feature>
<evidence type="ECO:0000256" key="20">
    <source>
        <dbReference type="PIRSR" id="PIRSR606539-1"/>
    </source>
</evidence>
<evidence type="ECO:0000256" key="16">
    <source>
        <dbReference type="ARBA" id="ARBA00049128"/>
    </source>
</evidence>
<evidence type="ECO:0000256" key="23">
    <source>
        <dbReference type="RuleBase" id="RU362033"/>
    </source>
</evidence>
<dbReference type="InterPro" id="IPR023298">
    <property type="entry name" value="ATPase_P-typ_TM_dom_sf"/>
</dbReference>
<dbReference type="GO" id="GO:0090554">
    <property type="term" value="F:phosphatidylcholine floppase activity"/>
    <property type="evidence" value="ECO:0007669"/>
    <property type="project" value="RHEA"/>
</dbReference>
<organism evidence="27 28">
    <name type="scientific">Cytospora schulzeri</name>
    <dbReference type="NCBI Taxonomy" id="448051"/>
    <lineage>
        <taxon>Eukaryota</taxon>
        <taxon>Fungi</taxon>
        <taxon>Dikarya</taxon>
        <taxon>Ascomycota</taxon>
        <taxon>Pezizomycotina</taxon>
        <taxon>Sordariomycetes</taxon>
        <taxon>Sordariomycetidae</taxon>
        <taxon>Diaporthales</taxon>
        <taxon>Cytosporaceae</taxon>
        <taxon>Cytospora</taxon>
    </lineage>
</organism>
<evidence type="ECO:0000256" key="24">
    <source>
        <dbReference type="SAM" id="MobiDB-lite"/>
    </source>
</evidence>
<dbReference type="FunFam" id="3.40.50.1000:FF:000001">
    <property type="entry name" value="Phospholipid-transporting ATPase IC"/>
    <property type="match status" value="1"/>
</dbReference>
<evidence type="ECO:0000256" key="3">
    <source>
        <dbReference type="ARBA" id="ARBA00008109"/>
    </source>
</evidence>
<dbReference type="SUPFAM" id="SSF81660">
    <property type="entry name" value="Metal cation-transporting ATPase, ATP-binding domain N"/>
    <property type="match status" value="1"/>
</dbReference>
<dbReference type="NCBIfam" id="TIGR01494">
    <property type="entry name" value="ATPase_P-type"/>
    <property type="match status" value="1"/>
</dbReference>
<dbReference type="FunFam" id="3.40.50.1000:FF:000108">
    <property type="entry name" value="Phospholipid-transporting ATPase"/>
    <property type="match status" value="1"/>
</dbReference>
<feature type="binding site" evidence="21">
    <location>
        <position position="634"/>
    </location>
    <ligand>
        <name>ATP</name>
        <dbReference type="ChEBI" id="CHEBI:30616"/>
    </ligand>
</feature>
<dbReference type="InterPro" id="IPR044492">
    <property type="entry name" value="P_typ_ATPase_HD_dom"/>
</dbReference>
<feature type="binding site" evidence="21">
    <location>
        <position position="1061"/>
    </location>
    <ligand>
        <name>ATP</name>
        <dbReference type="ChEBI" id="CHEBI:30616"/>
    </ligand>
</feature>
<evidence type="ECO:0000256" key="13">
    <source>
        <dbReference type="ARBA" id="ARBA00023055"/>
    </source>
</evidence>
<dbReference type="GO" id="GO:0000287">
    <property type="term" value="F:magnesium ion binding"/>
    <property type="evidence" value="ECO:0007669"/>
    <property type="project" value="UniProtKB-UniRule"/>
</dbReference>
<evidence type="ECO:0000256" key="8">
    <source>
        <dbReference type="ARBA" id="ARBA00022741"/>
    </source>
</evidence>
<evidence type="ECO:0000313" key="27">
    <source>
        <dbReference type="EMBL" id="ROW10328.1"/>
    </source>
</evidence>
<evidence type="ECO:0000256" key="2">
    <source>
        <dbReference type="ARBA" id="ARBA00004651"/>
    </source>
</evidence>
<keyword evidence="11 23" id="KW-1278">Translocase</keyword>
<keyword evidence="9 21" id="KW-0067">ATP-binding</keyword>
<dbReference type="GO" id="GO:0006897">
    <property type="term" value="P:endocytosis"/>
    <property type="evidence" value="ECO:0007669"/>
    <property type="project" value="UniProtKB-ARBA"/>
</dbReference>
<dbReference type="Pfam" id="PF16212">
    <property type="entry name" value="PhoLip_ATPase_C"/>
    <property type="match status" value="1"/>
</dbReference>
<gene>
    <name evidence="27" type="ORF">VMCG_01886</name>
</gene>
<dbReference type="SFLD" id="SFLDG00002">
    <property type="entry name" value="C1.7:_P-type_atpase_like"/>
    <property type="match status" value="1"/>
</dbReference>
<feature type="transmembrane region" description="Helical" evidence="23">
    <location>
        <begin position="1293"/>
        <end position="1313"/>
    </location>
</feature>
<dbReference type="SUPFAM" id="SSF81653">
    <property type="entry name" value="Calcium ATPase, transduction domain A"/>
    <property type="match status" value="1"/>
</dbReference>
<dbReference type="SFLD" id="SFLDS00003">
    <property type="entry name" value="Haloacid_Dehalogenase"/>
    <property type="match status" value="1"/>
</dbReference>
<feature type="domain" description="P-type ATPase N-terminal" evidence="25">
    <location>
        <begin position="119"/>
        <end position="176"/>
    </location>
</feature>
<comment type="similarity">
    <text evidence="3 23">Belongs to the cation transport ATPase (P-type) (TC 3.A.3) family. Type IV subfamily.</text>
</comment>
<keyword evidence="13" id="KW-0445">Lipid transport</keyword>
<keyword evidence="10 22" id="KW-0460">Magnesium</keyword>
<dbReference type="GO" id="GO:0090556">
    <property type="term" value="F:phosphatidylserine floppase activity"/>
    <property type="evidence" value="ECO:0007669"/>
    <property type="project" value="RHEA"/>
</dbReference>
<comment type="catalytic activity">
    <reaction evidence="15 23">
        <text>ATP + H2O + phospholipidSide 1 = ADP + phosphate + phospholipidSide 2.</text>
        <dbReference type="EC" id="7.6.2.1"/>
    </reaction>
</comment>
<feature type="region of interest" description="Disordered" evidence="24">
    <location>
        <begin position="263"/>
        <end position="330"/>
    </location>
</feature>
<dbReference type="GO" id="GO:0007163">
    <property type="term" value="P:establishment or maintenance of cell polarity"/>
    <property type="evidence" value="ECO:0007669"/>
    <property type="project" value="UniProtKB-ARBA"/>
</dbReference>
<reference evidence="27 28" key="1">
    <citation type="submission" date="2015-09" db="EMBL/GenBank/DDBJ databases">
        <title>Host preference determinants of Valsa canker pathogens revealed by comparative genomics.</title>
        <authorList>
            <person name="Yin Z."/>
            <person name="Huang L."/>
        </authorList>
    </citation>
    <scope>NUCLEOTIDE SEQUENCE [LARGE SCALE GENOMIC DNA]</scope>
    <source>
        <strain evidence="27 28">03-1</strain>
    </source>
</reference>
<feature type="domain" description="P-type ATPase C-terminal" evidence="26">
    <location>
        <begin position="1113"/>
        <end position="1362"/>
    </location>
</feature>
<feature type="transmembrane region" description="Helical" evidence="23">
    <location>
        <begin position="1333"/>
        <end position="1353"/>
    </location>
</feature>
<evidence type="ECO:0000256" key="19">
    <source>
        <dbReference type="ARBA" id="ARBA00052223"/>
    </source>
</evidence>
<dbReference type="Gene3D" id="3.40.1110.10">
    <property type="entry name" value="Calcium-transporting ATPase, cytoplasmic domain N"/>
    <property type="match status" value="1"/>
</dbReference>
<dbReference type="Pfam" id="PF13246">
    <property type="entry name" value="Cation_ATPase"/>
    <property type="match status" value="1"/>
</dbReference>
<feature type="active site" description="4-aspartylphosphate intermediate" evidence="20">
    <location>
        <position position="634"/>
    </location>
</feature>
<evidence type="ECO:0000256" key="4">
    <source>
        <dbReference type="ARBA" id="ARBA00022448"/>
    </source>
</evidence>
<keyword evidence="28" id="KW-1185">Reference proteome</keyword>
<dbReference type="GO" id="GO:0005524">
    <property type="term" value="F:ATP binding"/>
    <property type="evidence" value="ECO:0007669"/>
    <property type="project" value="UniProtKB-UniRule"/>
</dbReference>
<dbReference type="GO" id="GO:0099040">
    <property type="term" value="P:ceramide translocation"/>
    <property type="evidence" value="ECO:0007669"/>
    <property type="project" value="UniProtKB-ARBA"/>
</dbReference>
<dbReference type="CDD" id="cd02073">
    <property type="entry name" value="P-type_ATPase_APLT_Dnf-like"/>
    <property type="match status" value="1"/>
</dbReference>
<dbReference type="SUPFAM" id="SSF81665">
    <property type="entry name" value="Calcium ATPase, transmembrane domain M"/>
    <property type="match status" value="1"/>
</dbReference>
<dbReference type="InterPro" id="IPR018303">
    <property type="entry name" value="ATPase_P-typ_P_site"/>
</dbReference>
<dbReference type="InterPro" id="IPR008250">
    <property type="entry name" value="ATPase_P-typ_transduc_dom_A_sf"/>
</dbReference>
<feature type="transmembrane region" description="Helical" evidence="23">
    <location>
        <begin position="1266"/>
        <end position="1286"/>
    </location>
</feature>
<dbReference type="InterPro" id="IPR023299">
    <property type="entry name" value="ATPase_P-typ_cyto_dom_N"/>
</dbReference>
<feature type="compositionally biased region" description="Basic and acidic residues" evidence="24">
    <location>
        <begin position="1467"/>
        <end position="1487"/>
    </location>
</feature>
<feature type="binding site" evidence="21">
    <location>
        <position position="949"/>
    </location>
    <ligand>
        <name>ATP</name>
        <dbReference type="ChEBI" id="CHEBI:30616"/>
    </ligand>
</feature>
<dbReference type="PANTHER" id="PTHR24092">
    <property type="entry name" value="PROBABLE PHOSPHOLIPID-TRANSPORTING ATPASE"/>
    <property type="match status" value="1"/>
</dbReference>
<evidence type="ECO:0000256" key="7">
    <source>
        <dbReference type="ARBA" id="ARBA00022723"/>
    </source>
</evidence>
<feature type="compositionally biased region" description="Polar residues" evidence="24">
    <location>
        <begin position="1425"/>
        <end position="1442"/>
    </location>
</feature>
<feature type="binding site" evidence="21">
    <location>
        <position position="635"/>
    </location>
    <ligand>
        <name>ATP</name>
        <dbReference type="ChEBI" id="CHEBI:30616"/>
    </ligand>
</feature>
<dbReference type="InterPro" id="IPR032630">
    <property type="entry name" value="P_typ_ATPase_c"/>
</dbReference>
<feature type="binding site" evidence="21">
    <location>
        <position position="1067"/>
    </location>
    <ligand>
        <name>ATP</name>
        <dbReference type="ChEBI" id="CHEBI:30616"/>
    </ligand>
</feature>
<dbReference type="Gene3D" id="3.40.50.1000">
    <property type="entry name" value="HAD superfamily/HAD-like"/>
    <property type="match status" value="1"/>
</dbReference>
<dbReference type="NCBIfam" id="TIGR01652">
    <property type="entry name" value="ATPase-Plipid"/>
    <property type="match status" value="1"/>
</dbReference>
<feature type="compositionally biased region" description="Basic and acidic residues" evidence="24">
    <location>
        <begin position="92"/>
        <end position="101"/>
    </location>
</feature>
<evidence type="ECO:0000256" key="18">
    <source>
        <dbReference type="ARBA" id="ARBA00051303"/>
    </source>
</evidence>
<feature type="region of interest" description="Disordered" evidence="24">
    <location>
        <begin position="1"/>
        <end position="101"/>
    </location>
</feature>
<proteinExistence type="inferred from homology"/>
<dbReference type="FunFam" id="3.40.1110.10:FF:000048">
    <property type="entry name" value="Phospholipid-transporting ATPase"/>
    <property type="match status" value="1"/>
</dbReference>
<comment type="cofactor">
    <cofactor evidence="1 22">
        <name>Mg(2+)</name>
        <dbReference type="ChEBI" id="CHEBI:18420"/>
    </cofactor>
</comment>
<feature type="region of interest" description="Disordered" evidence="24">
    <location>
        <begin position="1387"/>
        <end position="1518"/>
    </location>
</feature>
<dbReference type="GO" id="GO:0070867">
    <property type="term" value="C:mating projection tip membrane"/>
    <property type="evidence" value="ECO:0007669"/>
    <property type="project" value="UniProtKB-ARBA"/>
</dbReference>
<evidence type="ECO:0000256" key="12">
    <source>
        <dbReference type="ARBA" id="ARBA00022989"/>
    </source>
</evidence>
<feature type="binding site" evidence="22">
    <location>
        <position position="1087"/>
    </location>
    <ligand>
        <name>Mg(2+)</name>
        <dbReference type="ChEBI" id="CHEBI:18420"/>
    </ligand>
</feature>
<feature type="transmembrane region" description="Helical" evidence="23">
    <location>
        <begin position="1148"/>
        <end position="1170"/>
    </location>
</feature>
<comment type="catalytic activity">
    <reaction evidence="19">
        <text>a 1,2-diacyl-sn-glycero-3-phosphocholine(out) + ATP + H2O = a 1,2-diacyl-sn-glycero-3-phosphocholine(in) + ADP + phosphate + H(+)</text>
        <dbReference type="Rhea" id="RHEA:38583"/>
        <dbReference type="ChEBI" id="CHEBI:15377"/>
        <dbReference type="ChEBI" id="CHEBI:15378"/>
        <dbReference type="ChEBI" id="CHEBI:30616"/>
        <dbReference type="ChEBI" id="CHEBI:43474"/>
        <dbReference type="ChEBI" id="CHEBI:57643"/>
        <dbReference type="ChEBI" id="CHEBI:456216"/>
    </reaction>
    <physiologicalReaction direction="left-to-right" evidence="19">
        <dbReference type="Rhea" id="RHEA:38584"/>
    </physiologicalReaction>
</comment>
<feature type="binding site" evidence="21">
    <location>
        <position position="809"/>
    </location>
    <ligand>
        <name>ATP</name>
        <dbReference type="ChEBI" id="CHEBI:30616"/>
    </ligand>
</feature>
<dbReference type="STRING" id="356882.A0A423X3F5"/>
<feature type="binding site" evidence="21">
    <location>
        <position position="947"/>
    </location>
    <ligand>
        <name>ATP</name>
        <dbReference type="ChEBI" id="CHEBI:30616"/>
    </ligand>
</feature>
<protein>
    <recommendedName>
        <fullName evidence="23">Phospholipid-transporting ATPase</fullName>
        <ecNumber evidence="23">7.6.2.1</ecNumber>
    </recommendedName>
</protein>
<dbReference type="GO" id="GO:0140346">
    <property type="term" value="F:phosphatidylserine flippase activity"/>
    <property type="evidence" value="ECO:0007669"/>
    <property type="project" value="UniProtKB-ARBA"/>
</dbReference>
<keyword evidence="14 23" id="KW-0472">Membrane</keyword>
<keyword evidence="12 23" id="KW-1133">Transmembrane helix</keyword>
<sequence>MAPGTPPDAGDGTTSSGSNSPDSNSPDKRKIDQTKRARWATRRLTVKSSGLKRLSLMGRHTLGSQNEKKRQSGGSTTLQSQQNNDGSGPNAEGHEDDEHATGPRQLYFNLPLPENLLDEEGHPAQQYTRNKIRTAKYTPLSFIPKNLWFQFQNIANIFFLFLVILVIFPIFGGTNPGLNAVPLIAIVAITAIKDAVEDYRRTILDNELNNAPVHRLCGWNNPNVLEDNVSTWRKIKKATTKFFGSIWHSIERLWKKEDAASRQRRSGVYDNSDPRMSIDTRVTRNASTRRQSNASATEDIQMTPVPSPLAQQEHDRRLDVPRPGTSYSYEDDGEKRFEAIKGDLINHDIEATGKARFHKDAWKNLCVGDFVRIYGDDELPADIVILSTSDPDGACYVETKNLDGETNLKVRQALRCGRSLKHARDCEKAQFMINSEPPQANLYKYNGAIKWDQQMKGSSVQEMSEPISIDNILLRGCNLRNTEWVLGVVVFTGHDTKIMMNAGITPTKRARIARELNFNVICNFVILFIMCLVAAIVNGIFWAKTDASLHYFEFGSIGSTPSMTGFITFWAALIVFQNLVPISLYISLEIVRTLQAVFIYSDVEMYYEAIDQPCIPKSWNISDDVGQVEYIFSDKTGTLTQNVMEFKKATINGQPYGEAYTEAQAGMQKRLGIDVEKEAIKIRAEIAEAKIQAVKGLRQLHDNPYLHDDELTFIAPDFVDDLTGKHGQEQKSANEEFMLALALCHTVIAEKQPGDPPRMVFKAQSPDEAALVATARDMGFTVLGHTGDGINVNVLGEDRHFSILNTIEFNSSRKRMSAIVRLPDGRIVLYCKGADSIIYSRLKRGEQQDLRRTTAEHLEMFAREGLRTLCIAKRYLTEQQYQTWQKEHQVAATALEQREEKLEVVADLIEQDLTLLGGTAIEDRLQDGVPDTIALLGDAGIKLWVLTGDKVETAINIGFSCNLLNNDMELIRLQAIEDESGQTPPDQYLRELDAALEQHMRTFGITGSDEELKIARHEHKAPPTTHALVIDGFTLRWVLDESLKQKFLLLCKNCRSVLCCRVSPAQKAAVVSMVKNGLDVMTLSIGDGANDVAMIQEADVGVGIAGEEGRQAVMSSDYAIGQFRFLQRLVLVHGRWSYRRLAETISNFFYKNMIWTFSIFWFQVFCNFDITYIFDYSYIIMFNLFFTSIPVILMGVLDQDVSDSVSLAVPQLYRRGIERLEWTQQKFWFYMLDGTYQSVMVFFIPYLTVINSSFVTFDGLDVSDRLRLGCYIAHPAVLTINLYILINCYRWDWIILLVVCISDLFIFFWTGVYTSTVYSGSFYQAGAQVYAEATFWACFFITPVICIFPRFAIKALQKVYFPYDVDIVREQVTMGKFDRLINPDAVSDTVTESSSGSSRSSRKSKHVQYASVDEDQRPIYPPSVATHNTRAQNGSDGTNYTGHESPVDMAPRETSPELLEPPALRPSMDRPRPSYDRIRASMDRVRPSYEQSSDFTSAARLSRVESSQSGHHLSHSLFNRGRLRGMSIISSKSRKE</sequence>
<feature type="compositionally biased region" description="Polar residues" evidence="24">
    <location>
        <begin position="283"/>
        <end position="300"/>
    </location>
</feature>
<evidence type="ECO:0000259" key="26">
    <source>
        <dbReference type="Pfam" id="PF16212"/>
    </source>
</evidence>
<evidence type="ECO:0000313" key="28">
    <source>
        <dbReference type="Proteomes" id="UP000283895"/>
    </source>
</evidence>
<keyword evidence="6 23" id="KW-0812">Transmembrane</keyword>
<evidence type="ECO:0000256" key="21">
    <source>
        <dbReference type="PIRSR" id="PIRSR606539-2"/>
    </source>
</evidence>
<feature type="binding site" evidence="22">
    <location>
        <position position="634"/>
    </location>
    <ligand>
        <name>Mg(2+)</name>
        <dbReference type="ChEBI" id="CHEBI:18420"/>
    </ligand>
</feature>
<dbReference type="Proteomes" id="UP000283895">
    <property type="component" value="Unassembled WGS sequence"/>
</dbReference>
<dbReference type="PROSITE" id="PS00154">
    <property type="entry name" value="ATPASE_E1_E2"/>
    <property type="match status" value="1"/>
</dbReference>
<evidence type="ECO:0000256" key="14">
    <source>
        <dbReference type="ARBA" id="ARBA00023136"/>
    </source>
</evidence>
<feature type="transmembrane region" description="Helical" evidence="23">
    <location>
        <begin position="1176"/>
        <end position="1197"/>
    </location>
</feature>
<evidence type="ECO:0000256" key="9">
    <source>
        <dbReference type="ARBA" id="ARBA00022840"/>
    </source>
</evidence>
<evidence type="ECO:0000256" key="15">
    <source>
        <dbReference type="ARBA" id="ARBA00034036"/>
    </source>
</evidence>
<feature type="compositionally biased region" description="Low complexity" evidence="24">
    <location>
        <begin position="10"/>
        <end position="24"/>
    </location>
</feature>
<evidence type="ECO:0000256" key="10">
    <source>
        <dbReference type="ARBA" id="ARBA00022842"/>
    </source>
</evidence>
<feature type="binding site" evidence="21">
    <location>
        <position position="768"/>
    </location>
    <ligand>
        <name>ATP</name>
        <dbReference type="ChEBI" id="CHEBI:30616"/>
    </ligand>
</feature>
<feature type="binding site" evidence="21">
    <location>
        <position position="1091"/>
    </location>
    <ligand>
        <name>ATP</name>
        <dbReference type="ChEBI" id="CHEBI:30616"/>
    </ligand>
</feature>
<feature type="compositionally biased region" description="Basic residues" evidence="24">
    <location>
        <begin position="36"/>
        <end position="45"/>
    </location>
</feature>